<dbReference type="SUPFAM" id="SSF47473">
    <property type="entry name" value="EF-hand"/>
    <property type="match status" value="1"/>
</dbReference>
<dbReference type="Gene3D" id="1.10.238.10">
    <property type="entry name" value="EF-hand"/>
    <property type="match status" value="1"/>
</dbReference>
<dbReference type="SUPFAM" id="SSF52058">
    <property type="entry name" value="L domain-like"/>
    <property type="match status" value="1"/>
</dbReference>
<sequence length="251" mass="29104">MLLLKTLVVGVLFKAVIQLPKVAQGKDIDMGRNNITILTEGMLFKDVTNLTSLDLNNHKISTISSKAFSVDMSQLKDIPIFWLKKSVTKVMVNDFNKNGIWDVDDCRITAEKIISIGNIKGAQAKEVYKFYSENAPMYFHTATNLTEWLIADLNFRDDPNTRQLIHDYLETWFRVLDLDGDGVIDQHEFKVFWDAYGLDPNYMKHQFDYIDKDKDGLISCQELVKVYFDYFYNTEENANIFWGPLKDIIMI</sequence>
<feature type="domain" description="EF-hand" evidence="3">
    <location>
        <begin position="203"/>
        <end position="233"/>
    </location>
</feature>
<dbReference type="PROSITE" id="PS00018">
    <property type="entry name" value="EF_HAND_1"/>
    <property type="match status" value="2"/>
</dbReference>
<dbReference type="CDD" id="cd00051">
    <property type="entry name" value="EFh"/>
    <property type="match status" value="1"/>
</dbReference>
<accession>A0A8S4N8U5</accession>
<dbReference type="InterPro" id="IPR002048">
    <property type="entry name" value="EF_hand_dom"/>
</dbReference>
<dbReference type="SMART" id="SM00054">
    <property type="entry name" value="EFh"/>
    <property type="match status" value="2"/>
</dbReference>
<dbReference type="PROSITE" id="PS50222">
    <property type="entry name" value="EF_HAND_2"/>
    <property type="match status" value="2"/>
</dbReference>
<dbReference type="AlphaFoldDB" id="A0A8S4N8U5"/>
<dbReference type="OrthoDB" id="10038259at2759"/>
<keyword evidence="1" id="KW-0106">Calcium</keyword>
<feature type="chain" id="PRO_5035924610" description="EF-hand domain-containing protein" evidence="2">
    <location>
        <begin position="26"/>
        <end position="251"/>
    </location>
</feature>
<feature type="domain" description="EF-hand" evidence="3">
    <location>
        <begin position="164"/>
        <end position="199"/>
    </location>
</feature>
<evidence type="ECO:0000313" key="5">
    <source>
        <dbReference type="Proteomes" id="UP000749559"/>
    </source>
</evidence>
<evidence type="ECO:0000313" key="4">
    <source>
        <dbReference type="EMBL" id="CAH1776918.1"/>
    </source>
</evidence>
<keyword evidence="5" id="KW-1185">Reference proteome</keyword>
<feature type="signal peptide" evidence="2">
    <location>
        <begin position="1"/>
        <end position="25"/>
    </location>
</feature>
<protein>
    <recommendedName>
        <fullName evidence="3">EF-hand domain-containing protein</fullName>
    </recommendedName>
</protein>
<proteinExistence type="predicted"/>
<dbReference type="InterPro" id="IPR018247">
    <property type="entry name" value="EF_Hand_1_Ca_BS"/>
</dbReference>
<dbReference type="EMBL" id="CAIIXF020000002">
    <property type="protein sequence ID" value="CAH1776918.1"/>
    <property type="molecule type" value="Genomic_DNA"/>
</dbReference>
<reference evidence="4" key="1">
    <citation type="submission" date="2022-03" db="EMBL/GenBank/DDBJ databases">
        <authorList>
            <person name="Martin C."/>
        </authorList>
    </citation>
    <scope>NUCLEOTIDE SEQUENCE</scope>
</reference>
<evidence type="ECO:0000256" key="1">
    <source>
        <dbReference type="ARBA" id="ARBA00022837"/>
    </source>
</evidence>
<keyword evidence="2" id="KW-0732">Signal</keyword>
<dbReference type="InterPro" id="IPR011992">
    <property type="entry name" value="EF-hand-dom_pair"/>
</dbReference>
<evidence type="ECO:0000259" key="3">
    <source>
        <dbReference type="PROSITE" id="PS50222"/>
    </source>
</evidence>
<dbReference type="GO" id="GO:0005509">
    <property type="term" value="F:calcium ion binding"/>
    <property type="evidence" value="ECO:0007669"/>
    <property type="project" value="InterPro"/>
</dbReference>
<organism evidence="4 5">
    <name type="scientific">Owenia fusiformis</name>
    <name type="common">Polychaete worm</name>
    <dbReference type="NCBI Taxonomy" id="6347"/>
    <lineage>
        <taxon>Eukaryota</taxon>
        <taxon>Metazoa</taxon>
        <taxon>Spiralia</taxon>
        <taxon>Lophotrochozoa</taxon>
        <taxon>Annelida</taxon>
        <taxon>Polychaeta</taxon>
        <taxon>Sedentaria</taxon>
        <taxon>Canalipalpata</taxon>
        <taxon>Sabellida</taxon>
        <taxon>Oweniida</taxon>
        <taxon>Oweniidae</taxon>
        <taxon>Owenia</taxon>
    </lineage>
</organism>
<dbReference type="Proteomes" id="UP000749559">
    <property type="component" value="Unassembled WGS sequence"/>
</dbReference>
<gene>
    <name evidence="4" type="ORF">OFUS_LOCUS4047</name>
</gene>
<evidence type="ECO:0000256" key="2">
    <source>
        <dbReference type="SAM" id="SignalP"/>
    </source>
</evidence>
<dbReference type="Pfam" id="PF13499">
    <property type="entry name" value="EF-hand_7"/>
    <property type="match status" value="1"/>
</dbReference>
<comment type="caution">
    <text evidence="4">The sequence shown here is derived from an EMBL/GenBank/DDBJ whole genome shotgun (WGS) entry which is preliminary data.</text>
</comment>
<name>A0A8S4N8U5_OWEFU</name>